<accession>A0AAD4Q1P9</accession>
<sequence length="662" mass="75088">MSQARNNLQIRCAENIALALILHTVPSPPTDNKWPNNVSHNLQKKYSLPFDKERSLTGIIAFLSSLRDDPDHIPAVCVREDPDGGGLNVIVAVNKRRESDGNSLLQDLKGGFEQIFQTLAGAFILSQDNEHQHDHSNIKSDPFTEIVSMCSARILNRLHLRNSSKKNIKQVLVEIINFEARLGKNNRKIKITTKVRTSFVTAAKRVVKLVDLWLKHQTTSRLEDLVEGVYALYKTHATRSMLNAMTHKDMDPSLKASLINMIDKVARYRQASKSLYRMAKEYPIVRRMKFVPVNLPQEAFESPPIDQYQPNLASTISRIDPKYSKKENIDQLRRLLNTKETNVKETNVDDEFSKKTLKILEYAKVHAEIQLIAYCELLIPNFPPRVICSSKDACYLCNICIAVYQKNMHIPRCHGRLWPNWRIPPLPQLVTTQQNFTTTFERNIKESLGALQLRQKRTNYPQPNESTLLTLSSVRTSRSMNCPGEKQTGSQLGIHHTIPALDNSLLVDGNDRSSPARRRPDTAVGGSLVQIDSTFESNSSTLTSQSVTSYYYLSQGEILKKSTMLRKTSQLYTAGQLEVQIEIEAPKSLVEKAKKNASLYSYNIEWLMAESPEKRLDRCHSTCVVDVESLRGEISHELCSQKSLDILTNDAVLRLSFYPGLQ</sequence>
<evidence type="ECO:0000313" key="2">
    <source>
        <dbReference type="Proteomes" id="UP001201262"/>
    </source>
</evidence>
<dbReference type="InterPro" id="IPR027796">
    <property type="entry name" value="OTT_1508_deam-like"/>
</dbReference>
<dbReference type="Pfam" id="PF14441">
    <property type="entry name" value="OTT_1508_deam"/>
    <property type="match status" value="1"/>
</dbReference>
<name>A0AAD4Q1P9_9EURO</name>
<dbReference type="AlphaFoldDB" id="A0AAD4Q1P9"/>
<comment type="caution">
    <text evidence="1">The sequence shown here is derived from an EMBL/GenBank/DDBJ whole genome shotgun (WGS) entry which is preliminary data.</text>
</comment>
<gene>
    <name evidence="1" type="ORF">BGW36DRAFT_426464</name>
</gene>
<evidence type="ECO:0000313" key="1">
    <source>
        <dbReference type="EMBL" id="KAH8698773.1"/>
    </source>
</evidence>
<proteinExistence type="predicted"/>
<organism evidence="1 2">
    <name type="scientific">Talaromyces proteolyticus</name>
    <dbReference type="NCBI Taxonomy" id="1131652"/>
    <lineage>
        <taxon>Eukaryota</taxon>
        <taxon>Fungi</taxon>
        <taxon>Dikarya</taxon>
        <taxon>Ascomycota</taxon>
        <taxon>Pezizomycotina</taxon>
        <taxon>Eurotiomycetes</taxon>
        <taxon>Eurotiomycetidae</taxon>
        <taxon>Eurotiales</taxon>
        <taxon>Trichocomaceae</taxon>
        <taxon>Talaromyces</taxon>
        <taxon>Talaromyces sect. Bacilispori</taxon>
    </lineage>
</organism>
<dbReference type="Proteomes" id="UP001201262">
    <property type="component" value="Unassembled WGS sequence"/>
</dbReference>
<keyword evidence="2" id="KW-1185">Reference proteome</keyword>
<dbReference type="EMBL" id="JAJTJA010000005">
    <property type="protein sequence ID" value="KAH8698773.1"/>
    <property type="molecule type" value="Genomic_DNA"/>
</dbReference>
<reference evidence="1" key="1">
    <citation type="submission" date="2021-12" db="EMBL/GenBank/DDBJ databases">
        <title>Convergent genome expansion in fungi linked to evolution of root-endophyte symbiosis.</title>
        <authorList>
            <consortium name="DOE Joint Genome Institute"/>
            <person name="Ke Y.-H."/>
            <person name="Bonito G."/>
            <person name="Liao H.-L."/>
            <person name="Looney B."/>
            <person name="Rojas-Flechas A."/>
            <person name="Nash J."/>
            <person name="Hameed K."/>
            <person name="Schadt C."/>
            <person name="Martin F."/>
            <person name="Crous P.W."/>
            <person name="Miettinen O."/>
            <person name="Magnuson J.K."/>
            <person name="Labbe J."/>
            <person name="Jacobson D."/>
            <person name="Doktycz M.J."/>
            <person name="Veneault-Fourrey C."/>
            <person name="Kuo A."/>
            <person name="Mondo S."/>
            <person name="Calhoun S."/>
            <person name="Riley R."/>
            <person name="Ohm R."/>
            <person name="LaButti K."/>
            <person name="Andreopoulos B."/>
            <person name="Pangilinan J."/>
            <person name="Nolan M."/>
            <person name="Tritt A."/>
            <person name="Clum A."/>
            <person name="Lipzen A."/>
            <person name="Daum C."/>
            <person name="Barry K."/>
            <person name="Grigoriev I.V."/>
            <person name="Vilgalys R."/>
        </authorList>
    </citation>
    <scope>NUCLEOTIDE SEQUENCE</scope>
    <source>
        <strain evidence="1">PMI_201</strain>
    </source>
</reference>
<dbReference type="RefSeq" id="XP_046073237.1">
    <property type="nucleotide sequence ID" value="XM_046220275.1"/>
</dbReference>
<protein>
    <submittedName>
        <fullName evidence="1">Uncharacterized protein</fullName>
    </submittedName>
</protein>
<dbReference type="GeneID" id="70250562"/>